<dbReference type="Gene3D" id="3.90.70.10">
    <property type="entry name" value="Cysteine proteinases"/>
    <property type="match status" value="1"/>
</dbReference>
<evidence type="ECO:0008006" key="3">
    <source>
        <dbReference type="Google" id="ProtNLM"/>
    </source>
</evidence>
<keyword evidence="2" id="KW-1185">Reference proteome</keyword>
<evidence type="ECO:0000313" key="2">
    <source>
        <dbReference type="Proteomes" id="UP000799421"/>
    </source>
</evidence>
<protein>
    <recommendedName>
        <fullName evidence="3">USP domain-containing protein</fullName>
    </recommendedName>
</protein>
<proteinExistence type="predicted"/>
<sequence length="112" mass="12956">MRRRSSWSDSNAEDLTASRSAISPRKLLFREYLNLGKVKDENIPSGMMYRVDGIVFRSGEYAEGGHFISFTRRHDRQGFNIADDNEYVGSLDNHLQEIIDDSKFDNFFEKGL</sequence>
<dbReference type="EMBL" id="MU005963">
    <property type="protein sequence ID" value="KAF2862939.1"/>
    <property type="molecule type" value="Genomic_DNA"/>
</dbReference>
<reference evidence="1" key="1">
    <citation type="journal article" date="2020" name="Stud. Mycol.">
        <title>101 Dothideomycetes genomes: a test case for predicting lifestyles and emergence of pathogens.</title>
        <authorList>
            <person name="Haridas S."/>
            <person name="Albert R."/>
            <person name="Binder M."/>
            <person name="Bloem J."/>
            <person name="Labutti K."/>
            <person name="Salamov A."/>
            <person name="Andreopoulos B."/>
            <person name="Baker S."/>
            <person name="Barry K."/>
            <person name="Bills G."/>
            <person name="Bluhm B."/>
            <person name="Cannon C."/>
            <person name="Castanera R."/>
            <person name="Culley D."/>
            <person name="Daum C."/>
            <person name="Ezra D."/>
            <person name="Gonzalez J."/>
            <person name="Henrissat B."/>
            <person name="Kuo A."/>
            <person name="Liang C."/>
            <person name="Lipzen A."/>
            <person name="Lutzoni F."/>
            <person name="Magnuson J."/>
            <person name="Mondo S."/>
            <person name="Nolan M."/>
            <person name="Ohm R."/>
            <person name="Pangilinan J."/>
            <person name="Park H.-J."/>
            <person name="Ramirez L."/>
            <person name="Alfaro M."/>
            <person name="Sun H."/>
            <person name="Tritt A."/>
            <person name="Yoshinaga Y."/>
            <person name="Zwiers L.-H."/>
            <person name="Turgeon B."/>
            <person name="Goodwin S."/>
            <person name="Spatafora J."/>
            <person name="Crous P."/>
            <person name="Grigoriev I."/>
        </authorList>
    </citation>
    <scope>NUCLEOTIDE SEQUENCE</scope>
    <source>
        <strain evidence="1">CBS 480.64</strain>
    </source>
</reference>
<dbReference type="AlphaFoldDB" id="A0A6A7C797"/>
<accession>A0A6A7C797</accession>
<organism evidence="1 2">
    <name type="scientific">Piedraia hortae CBS 480.64</name>
    <dbReference type="NCBI Taxonomy" id="1314780"/>
    <lineage>
        <taxon>Eukaryota</taxon>
        <taxon>Fungi</taxon>
        <taxon>Dikarya</taxon>
        <taxon>Ascomycota</taxon>
        <taxon>Pezizomycotina</taxon>
        <taxon>Dothideomycetes</taxon>
        <taxon>Dothideomycetidae</taxon>
        <taxon>Capnodiales</taxon>
        <taxon>Piedraiaceae</taxon>
        <taxon>Piedraia</taxon>
    </lineage>
</organism>
<dbReference type="Proteomes" id="UP000799421">
    <property type="component" value="Unassembled WGS sequence"/>
</dbReference>
<evidence type="ECO:0000313" key="1">
    <source>
        <dbReference type="EMBL" id="KAF2862939.1"/>
    </source>
</evidence>
<name>A0A6A7C797_9PEZI</name>
<gene>
    <name evidence="1" type="ORF">K470DRAFT_268509</name>
</gene>